<dbReference type="InterPro" id="IPR050573">
    <property type="entry name" value="SDH/FRD_Iron-Sulfur"/>
</dbReference>
<comment type="cofactor">
    <cofactor evidence="1">
        <name>[3Fe-4S] cluster</name>
        <dbReference type="ChEBI" id="CHEBI:21137"/>
    </cofactor>
</comment>
<dbReference type="Pfam" id="PF13085">
    <property type="entry name" value="Fer2_3"/>
    <property type="match status" value="1"/>
</dbReference>
<dbReference type="InterPro" id="IPR009051">
    <property type="entry name" value="Helical_ferredxn"/>
</dbReference>
<dbReference type="Pfam" id="PF13183">
    <property type="entry name" value="Fer4_8"/>
    <property type="match status" value="1"/>
</dbReference>
<dbReference type="GO" id="GO:0046872">
    <property type="term" value="F:metal ion binding"/>
    <property type="evidence" value="ECO:0007669"/>
    <property type="project" value="UniProtKB-KW"/>
</dbReference>
<evidence type="ECO:0000256" key="8">
    <source>
        <dbReference type="ARBA" id="ARBA00022723"/>
    </source>
</evidence>
<dbReference type="Proteomes" id="UP000001556">
    <property type="component" value="Chromosome"/>
</dbReference>
<sequence>MSKMVSLKIKRQSDVSTAAYWEEFMIPYKEKMNVISLLKEIQKNPVNAKGEATTPVVWECNCLEEVCGACTMLINGKARQACSALVDQLQQPIVLEPLSKFPLVRDLMVDRSIMFDHLKKVKAWIPIDGTYDLGPGLRMAQRVQEDSYPISRCMTCGCCLEACPNVNSKSKFIGPAPLAQVKLFNSHPTGAMNQEERLDAIMGVGGITDCGNAQNCVKVCPKQIPLAKTIAQLNRDTTIHGIKRWLGR</sequence>
<gene>
    <name evidence="15" type="ordered locus">Dred_1868</name>
</gene>
<dbReference type="GO" id="GO:0051538">
    <property type="term" value="F:3 iron, 4 sulfur cluster binding"/>
    <property type="evidence" value="ECO:0007669"/>
    <property type="project" value="UniProtKB-KW"/>
</dbReference>
<keyword evidence="12" id="KW-0003">3Fe-4S</keyword>
<evidence type="ECO:0000256" key="1">
    <source>
        <dbReference type="ARBA" id="ARBA00001927"/>
    </source>
</evidence>
<proteinExistence type="inferred from homology"/>
<comment type="cofactor">
    <cofactor evidence="2">
        <name>[4Fe-4S] cluster</name>
        <dbReference type="ChEBI" id="CHEBI:49883"/>
    </cofactor>
</comment>
<dbReference type="InterPro" id="IPR017896">
    <property type="entry name" value="4Fe4S_Fe-S-bd"/>
</dbReference>
<evidence type="ECO:0000256" key="3">
    <source>
        <dbReference type="ARBA" id="ARBA00009433"/>
    </source>
</evidence>
<dbReference type="InterPro" id="IPR017900">
    <property type="entry name" value="4Fe4S_Fe_S_CS"/>
</dbReference>
<dbReference type="KEGG" id="drm:Dred_1868"/>
<dbReference type="FunFam" id="1.10.1060.10:FF:000005">
    <property type="entry name" value="Succinate dehydrogenase iron-sulfur subunit"/>
    <property type="match status" value="1"/>
</dbReference>
<dbReference type="InterPro" id="IPR025192">
    <property type="entry name" value="Succ_DH/fum_Rdtase_N"/>
</dbReference>
<evidence type="ECO:0000256" key="13">
    <source>
        <dbReference type="ARBA" id="ARBA00034078"/>
    </source>
</evidence>
<dbReference type="Gene3D" id="1.10.1060.10">
    <property type="entry name" value="Alpha-helical ferredoxin"/>
    <property type="match status" value="1"/>
</dbReference>
<dbReference type="InterPro" id="IPR036010">
    <property type="entry name" value="2Fe-2S_ferredoxin-like_sf"/>
</dbReference>
<evidence type="ECO:0000256" key="6">
    <source>
        <dbReference type="ARBA" id="ARBA00022532"/>
    </source>
</evidence>
<keyword evidence="11" id="KW-0411">Iron-sulfur</keyword>
<dbReference type="SUPFAM" id="SSF46548">
    <property type="entry name" value="alpha-helical ferredoxin"/>
    <property type="match status" value="1"/>
</dbReference>
<evidence type="ECO:0000256" key="9">
    <source>
        <dbReference type="ARBA" id="ARBA00023002"/>
    </source>
</evidence>
<evidence type="ECO:0000313" key="15">
    <source>
        <dbReference type="EMBL" id="ABO50392.1"/>
    </source>
</evidence>
<keyword evidence="8" id="KW-0479">Metal-binding</keyword>
<dbReference type="Gene3D" id="3.10.20.30">
    <property type="match status" value="1"/>
</dbReference>
<keyword evidence="16" id="KW-1185">Reference proteome</keyword>
<comment type="similarity">
    <text evidence="3">Belongs to the succinate dehydrogenase/fumarate reductase iron-sulfur protein family.</text>
</comment>
<dbReference type="GO" id="GO:0051537">
    <property type="term" value="F:2 iron, 2 sulfur cluster binding"/>
    <property type="evidence" value="ECO:0007669"/>
    <property type="project" value="UniProtKB-KW"/>
</dbReference>
<dbReference type="OrthoDB" id="9804391at2"/>
<feature type="domain" description="4Fe-4S ferredoxin-type" evidence="14">
    <location>
        <begin position="141"/>
        <end position="175"/>
    </location>
</feature>
<reference evidence="15 16" key="1">
    <citation type="submission" date="2007-03" db="EMBL/GenBank/DDBJ databases">
        <title>Complete sequence of Desulfotomaculum reducens MI-1.</title>
        <authorList>
            <consortium name="US DOE Joint Genome Institute"/>
            <person name="Copeland A."/>
            <person name="Lucas S."/>
            <person name="Lapidus A."/>
            <person name="Barry K."/>
            <person name="Detter J.C."/>
            <person name="Glavina del Rio T."/>
            <person name="Hammon N."/>
            <person name="Israni S."/>
            <person name="Dalin E."/>
            <person name="Tice H."/>
            <person name="Pitluck S."/>
            <person name="Sims D."/>
            <person name="Brettin T."/>
            <person name="Bruce D."/>
            <person name="Han C."/>
            <person name="Tapia R."/>
            <person name="Schmutz J."/>
            <person name="Larimer F."/>
            <person name="Land M."/>
            <person name="Hauser L."/>
            <person name="Kyrpides N."/>
            <person name="Kim E."/>
            <person name="Tebo B.M."/>
            <person name="Richardson P."/>
        </authorList>
    </citation>
    <scope>NUCLEOTIDE SEQUENCE [LARGE SCALE GENOMIC DNA]</scope>
    <source>
        <strain evidence="15 16">MI-1</strain>
    </source>
</reference>
<dbReference type="GO" id="GO:0051539">
    <property type="term" value="F:4 iron, 4 sulfur cluster binding"/>
    <property type="evidence" value="ECO:0007669"/>
    <property type="project" value="UniProtKB-KW"/>
</dbReference>
<evidence type="ECO:0000256" key="11">
    <source>
        <dbReference type="ARBA" id="ARBA00023014"/>
    </source>
</evidence>
<dbReference type="EC" id="1.3.5.1" evidence="4"/>
<accession>A4J5N9</accession>
<evidence type="ECO:0000256" key="4">
    <source>
        <dbReference type="ARBA" id="ARBA00012792"/>
    </source>
</evidence>
<keyword evidence="5" id="KW-0004">4Fe-4S</keyword>
<dbReference type="GO" id="GO:0009055">
    <property type="term" value="F:electron transfer activity"/>
    <property type="evidence" value="ECO:0007669"/>
    <property type="project" value="InterPro"/>
</dbReference>
<dbReference type="GO" id="GO:0006099">
    <property type="term" value="P:tricarboxylic acid cycle"/>
    <property type="evidence" value="ECO:0007669"/>
    <property type="project" value="UniProtKB-KW"/>
</dbReference>
<protein>
    <recommendedName>
        <fullName evidence="4">succinate dehydrogenase</fullName>
        <ecNumber evidence="4">1.3.5.1</ecNumber>
    </recommendedName>
</protein>
<dbReference type="PROSITE" id="PS51379">
    <property type="entry name" value="4FE4S_FER_2"/>
    <property type="match status" value="1"/>
</dbReference>
<comment type="cofactor">
    <cofactor evidence="13">
        <name>[2Fe-2S] cluster</name>
        <dbReference type="ChEBI" id="CHEBI:190135"/>
    </cofactor>
</comment>
<dbReference type="NCBIfam" id="TIGR00384">
    <property type="entry name" value="dhsB"/>
    <property type="match status" value="1"/>
</dbReference>
<dbReference type="PANTHER" id="PTHR11921">
    <property type="entry name" value="SUCCINATE DEHYDROGENASE IRON-SULFUR PROTEIN"/>
    <property type="match status" value="1"/>
</dbReference>
<dbReference type="STRING" id="349161.Dred_1868"/>
<dbReference type="HOGENOM" id="CLU_044838_3_3_9"/>
<dbReference type="eggNOG" id="COG0479">
    <property type="taxonomic scope" value="Bacteria"/>
</dbReference>
<dbReference type="PROSITE" id="PS00198">
    <property type="entry name" value="4FE4S_FER_1"/>
    <property type="match status" value="1"/>
</dbReference>
<evidence type="ECO:0000259" key="14">
    <source>
        <dbReference type="PROSITE" id="PS51379"/>
    </source>
</evidence>
<dbReference type="FunFam" id="3.10.20.30:FF:000018">
    <property type="entry name" value="Succinate dehydrogenase iron-sulfur subunit"/>
    <property type="match status" value="1"/>
</dbReference>
<keyword evidence="9 15" id="KW-0560">Oxidoreductase</keyword>
<evidence type="ECO:0000256" key="2">
    <source>
        <dbReference type="ARBA" id="ARBA00001966"/>
    </source>
</evidence>
<evidence type="ECO:0000313" key="16">
    <source>
        <dbReference type="Proteomes" id="UP000001556"/>
    </source>
</evidence>
<name>A4J5N9_DESRM</name>
<dbReference type="SUPFAM" id="SSF54292">
    <property type="entry name" value="2Fe-2S ferredoxin-like"/>
    <property type="match status" value="1"/>
</dbReference>
<evidence type="ECO:0000256" key="10">
    <source>
        <dbReference type="ARBA" id="ARBA00023004"/>
    </source>
</evidence>
<keyword evidence="7" id="KW-0001">2Fe-2S</keyword>
<dbReference type="RefSeq" id="WP_011878204.1">
    <property type="nucleotide sequence ID" value="NC_009253.1"/>
</dbReference>
<dbReference type="InterPro" id="IPR004489">
    <property type="entry name" value="Succ_DH/fum_Rdtase_Fe-S"/>
</dbReference>
<dbReference type="GO" id="GO:0022904">
    <property type="term" value="P:respiratory electron transport chain"/>
    <property type="evidence" value="ECO:0007669"/>
    <property type="project" value="TreeGrafter"/>
</dbReference>
<organism evidence="15 16">
    <name type="scientific">Desulforamulus reducens (strain ATCC BAA-1160 / DSM 100696 / MI-1)</name>
    <name type="common">Desulfotomaculum reducens</name>
    <dbReference type="NCBI Taxonomy" id="349161"/>
    <lineage>
        <taxon>Bacteria</taxon>
        <taxon>Bacillati</taxon>
        <taxon>Bacillota</taxon>
        <taxon>Clostridia</taxon>
        <taxon>Eubacteriales</taxon>
        <taxon>Peptococcaceae</taxon>
        <taxon>Desulforamulus</taxon>
    </lineage>
</organism>
<dbReference type="GO" id="GO:0008177">
    <property type="term" value="F:succinate dehydrogenase (quinone) activity"/>
    <property type="evidence" value="ECO:0007669"/>
    <property type="project" value="UniProtKB-EC"/>
</dbReference>
<dbReference type="NCBIfam" id="NF006391">
    <property type="entry name" value="PRK08640.1"/>
    <property type="match status" value="1"/>
</dbReference>
<dbReference type="EMBL" id="CP000612">
    <property type="protein sequence ID" value="ABO50392.1"/>
    <property type="molecule type" value="Genomic_DNA"/>
</dbReference>
<dbReference type="PANTHER" id="PTHR11921:SF29">
    <property type="entry name" value="SUCCINATE DEHYDROGENASE [UBIQUINONE] IRON-SULFUR SUBUNIT, MITOCHONDRIAL"/>
    <property type="match status" value="1"/>
</dbReference>
<keyword evidence="10" id="KW-0408">Iron</keyword>
<keyword evidence="6" id="KW-0816">Tricarboxylic acid cycle</keyword>
<evidence type="ECO:0000256" key="7">
    <source>
        <dbReference type="ARBA" id="ARBA00022714"/>
    </source>
</evidence>
<dbReference type="InterPro" id="IPR012675">
    <property type="entry name" value="Beta-grasp_dom_sf"/>
</dbReference>
<evidence type="ECO:0000256" key="12">
    <source>
        <dbReference type="ARBA" id="ARBA00023291"/>
    </source>
</evidence>
<evidence type="ECO:0000256" key="5">
    <source>
        <dbReference type="ARBA" id="ARBA00022485"/>
    </source>
</evidence>
<dbReference type="AlphaFoldDB" id="A4J5N9"/>